<comment type="subcellular location">
    <subcellularLocation>
        <location evidence="1 14">Cytoplasm</location>
    </subcellularLocation>
</comment>
<evidence type="ECO:0000256" key="9">
    <source>
        <dbReference type="ARBA" id="ARBA00022960"/>
    </source>
</evidence>
<evidence type="ECO:0000256" key="5">
    <source>
        <dbReference type="ARBA" id="ARBA00022598"/>
    </source>
</evidence>
<comment type="function">
    <text evidence="14">Cell wall formation.</text>
</comment>
<organism evidence="18 19">
    <name type="scientific">Latilactobacillus sakei</name>
    <name type="common">Lactobacillus sakei</name>
    <dbReference type="NCBI Taxonomy" id="1599"/>
    <lineage>
        <taxon>Bacteria</taxon>
        <taxon>Bacillati</taxon>
        <taxon>Bacillota</taxon>
        <taxon>Bacilli</taxon>
        <taxon>Lactobacillales</taxon>
        <taxon>Lactobacillaceae</taxon>
        <taxon>Latilactobacillus</taxon>
    </lineage>
</organism>
<dbReference type="GO" id="GO:0008360">
    <property type="term" value="P:regulation of cell shape"/>
    <property type="evidence" value="ECO:0007669"/>
    <property type="project" value="UniProtKB-KW"/>
</dbReference>
<dbReference type="InterPro" id="IPR013221">
    <property type="entry name" value="Mur_ligase_cen"/>
</dbReference>
<evidence type="ECO:0000256" key="3">
    <source>
        <dbReference type="ARBA" id="ARBA00012211"/>
    </source>
</evidence>
<protein>
    <recommendedName>
        <fullName evidence="3 14">UDP-N-acetylmuramate--L-alanine ligase</fullName>
        <ecNumber evidence="3 14">6.3.2.8</ecNumber>
    </recommendedName>
    <alternativeName>
        <fullName evidence="14">UDP-N-acetylmuramoyl-L-alanine synthetase</fullName>
    </alternativeName>
</protein>
<dbReference type="GO" id="GO:0051301">
    <property type="term" value="P:cell division"/>
    <property type="evidence" value="ECO:0007669"/>
    <property type="project" value="UniProtKB-KW"/>
</dbReference>
<feature type="domain" description="Mur ligase central" evidence="17">
    <location>
        <begin position="110"/>
        <end position="278"/>
    </location>
</feature>
<feature type="domain" description="Mur ligase C-terminal" evidence="16">
    <location>
        <begin position="301"/>
        <end position="411"/>
    </location>
</feature>
<comment type="similarity">
    <text evidence="14">Belongs to the MurCDEF family.</text>
</comment>
<evidence type="ECO:0000259" key="15">
    <source>
        <dbReference type="Pfam" id="PF01225"/>
    </source>
</evidence>
<dbReference type="GO" id="GO:0008763">
    <property type="term" value="F:UDP-N-acetylmuramate-L-alanine ligase activity"/>
    <property type="evidence" value="ECO:0007669"/>
    <property type="project" value="UniProtKB-UniRule"/>
</dbReference>
<dbReference type="GO" id="GO:0005737">
    <property type="term" value="C:cytoplasm"/>
    <property type="evidence" value="ECO:0007669"/>
    <property type="project" value="UniProtKB-SubCell"/>
</dbReference>
<evidence type="ECO:0000256" key="7">
    <source>
        <dbReference type="ARBA" id="ARBA00022741"/>
    </source>
</evidence>
<evidence type="ECO:0000259" key="16">
    <source>
        <dbReference type="Pfam" id="PF02875"/>
    </source>
</evidence>
<gene>
    <name evidence="14 18" type="primary">murC</name>
    <name evidence="18" type="ORF">LAS9267_01145</name>
</gene>
<dbReference type="InterPro" id="IPR005758">
    <property type="entry name" value="UDP-N-AcMur_Ala_ligase_MurC"/>
</dbReference>
<dbReference type="GO" id="GO:0009252">
    <property type="term" value="P:peptidoglycan biosynthetic process"/>
    <property type="evidence" value="ECO:0007669"/>
    <property type="project" value="UniProtKB-UniRule"/>
</dbReference>
<dbReference type="GO" id="GO:0071555">
    <property type="term" value="P:cell wall organization"/>
    <property type="evidence" value="ECO:0007669"/>
    <property type="project" value="UniProtKB-KW"/>
</dbReference>
<dbReference type="AlphaFoldDB" id="A0A223K1Q9"/>
<dbReference type="Pfam" id="PF08245">
    <property type="entry name" value="Mur_ligase_M"/>
    <property type="match status" value="1"/>
</dbReference>
<dbReference type="Gene3D" id="3.90.190.20">
    <property type="entry name" value="Mur ligase, C-terminal domain"/>
    <property type="match status" value="1"/>
</dbReference>
<accession>A0A223K1Q9</accession>
<dbReference type="EC" id="6.3.2.8" evidence="3 14"/>
<proteinExistence type="inferred from homology"/>
<keyword evidence="6 14" id="KW-0132">Cell division</keyword>
<dbReference type="InterPro" id="IPR000713">
    <property type="entry name" value="Mur_ligase_N"/>
</dbReference>
<name>A0A223K1Q9_LATSK</name>
<evidence type="ECO:0000256" key="4">
    <source>
        <dbReference type="ARBA" id="ARBA00022490"/>
    </source>
</evidence>
<comment type="catalytic activity">
    <reaction evidence="13 14">
        <text>UDP-N-acetyl-alpha-D-muramate + L-alanine + ATP = UDP-N-acetyl-alpha-D-muramoyl-L-alanine + ADP + phosphate + H(+)</text>
        <dbReference type="Rhea" id="RHEA:23372"/>
        <dbReference type="ChEBI" id="CHEBI:15378"/>
        <dbReference type="ChEBI" id="CHEBI:30616"/>
        <dbReference type="ChEBI" id="CHEBI:43474"/>
        <dbReference type="ChEBI" id="CHEBI:57972"/>
        <dbReference type="ChEBI" id="CHEBI:70757"/>
        <dbReference type="ChEBI" id="CHEBI:83898"/>
        <dbReference type="ChEBI" id="CHEBI:456216"/>
        <dbReference type="EC" id="6.3.2.8"/>
    </reaction>
</comment>
<keyword evidence="7 14" id="KW-0547">Nucleotide-binding</keyword>
<keyword evidence="9 14" id="KW-0133">Cell shape</keyword>
<keyword evidence="4 14" id="KW-0963">Cytoplasm</keyword>
<dbReference type="PANTHER" id="PTHR43445:SF3">
    <property type="entry name" value="UDP-N-ACETYLMURAMATE--L-ALANINE LIGASE"/>
    <property type="match status" value="1"/>
</dbReference>
<evidence type="ECO:0000256" key="1">
    <source>
        <dbReference type="ARBA" id="ARBA00004496"/>
    </source>
</evidence>
<evidence type="ECO:0000256" key="13">
    <source>
        <dbReference type="ARBA" id="ARBA00047833"/>
    </source>
</evidence>
<evidence type="ECO:0000256" key="8">
    <source>
        <dbReference type="ARBA" id="ARBA00022840"/>
    </source>
</evidence>
<dbReference type="Gene3D" id="3.40.50.720">
    <property type="entry name" value="NAD(P)-binding Rossmann-like Domain"/>
    <property type="match status" value="1"/>
</dbReference>
<dbReference type="Pfam" id="PF01225">
    <property type="entry name" value="Mur_ligase"/>
    <property type="match status" value="1"/>
</dbReference>
<dbReference type="InterPro" id="IPR036565">
    <property type="entry name" value="Mur-like_cat_sf"/>
</dbReference>
<dbReference type="Proteomes" id="UP000239650">
    <property type="component" value="Unassembled WGS sequence"/>
</dbReference>
<evidence type="ECO:0000256" key="14">
    <source>
        <dbReference type="HAMAP-Rule" id="MF_00046"/>
    </source>
</evidence>
<comment type="pathway">
    <text evidence="2 14">Cell wall biogenesis; peptidoglycan biosynthesis.</text>
</comment>
<keyword evidence="10 14" id="KW-0573">Peptidoglycan synthesis</keyword>
<feature type="binding site" evidence="14">
    <location>
        <begin position="112"/>
        <end position="118"/>
    </location>
    <ligand>
        <name>ATP</name>
        <dbReference type="ChEBI" id="CHEBI:30616"/>
    </ligand>
</feature>
<comment type="caution">
    <text evidence="18">The sequence shown here is derived from an EMBL/GenBank/DDBJ whole genome shotgun (WGS) entry which is preliminary data.</text>
</comment>
<keyword evidence="8 14" id="KW-0067">ATP-binding</keyword>
<evidence type="ECO:0000313" key="18">
    <source>
        <dbReference type="EMBL" id="SPE21154.1"/>
    </source>
</evidence>
<dbReference type="SUPFAM" id="SSF53244">
    <property type="entry name" value="MurD-like peptide ligases, peptide-binding domain"/>
    <property type="match status" value="1"/>
</dbReference>
<dbReference type="NCBIfam" id="TIGR01082">
    <property type="entry name" value="murC"/>
    <property type="match status" value="1"/>
</dbReference>
<sequence>MITSETVYHFVGIKGSGMSALALVLNDLGYQVQGSDIDQYTFTQRDLEKADIKILPFSADNLHEGLTVIAGNAFQDDQIEIKTALEMGLPVVRYHQFLGELLKNYTSIGVAGAHGKTSTSGLLAHVLSGVAKTSFLVGDGTGKGIKDAQFFAFEADEYRRHFLAYSPDYLIMTNIDFDHPDYYTGIEDVFDAFQSEAYKVQKGIFAWGDDPELRKLKSNAPIYYYGTKSNDDFQARNIQRTVEGSEFDAYYHDENIGHYHVPLYGEHNVLNSLAVIAVSYLEKIDGREVARELADFKGVKRRFTEKKVADVTIIDDYAHHPSEIKATLDAARQKYPDRQIVAVFQPHTFTRTIALMDDFAASLNLADEVFLTDIFSSAREKSGKVSSADLGAKITKGGRVLKLDNMSPLLDFEQPVVVFMGAGDVQKYEYAYEELLSNLSPKDN</sequence>
<dbReference type="InterPro" id="IPR004101">
    <property type="entry name" value="Mur_ligase_C"/>
</dbReference>
<dbReference type="PANTHER" id="PTHR43445">
    <property type="entry name" value="UDP-N-ACETYLMURAMATE--L-ALANINE LIGASE-RELATED"/>
    <property type="match status" value="1"/>
</dbReference>
<dbReference type="Pfam" id="PF02875">
    <property type="entry name" value="Mur_ligase_C"/>
    <property type="match status" value="1"/>
</dbReference>
<dbReference type="GO" id="GO:0005524">
    <property type="term" value="F:ATP binding"/>
    <property type="evidence" value="ECO:0007669"/>
    <property type="project" value="UniProtKB-UniRule"/>
</dbReference>
<evidence type="ECO:0000313" key="19">
    <source>
        <dbReference type="Proteomes" id="UP000239650"/>
    </source>
</evidence>
<keyword evidence="12 14" id="KW-0961">Cell wall biogenesis/degradation</keyword>
<evidence type="ECO:0000256" key="12">
    <source>
        <dbReference type="ARBA" id="ARBA00023316"/>
    </source>
</evidence>
<keyword evidence="11 14" id="KW-0131">Cell cycle</keyword>
<evidence type="ECO:0000256" key="11">
    <source>
        <dbReference type="ARBA" id="ARBA00023306"/>
    </source>
</evidence>
<dbReference type="InterPro" id="IPR036615">
    <property type="entry name" value="Mur_ligase_C_dom_sf"/>
</dbReference>
<feature type="domain" description="Mur ligase N-terminal catalytic" evidence="15">
    <location>
        <begin position="8"/>
        <end position="105"/>
    </location>
</feature>
<evidence type="ECO:0000259" key="17">
    <source>
        <dbReference type="Pfam" id="PF08245"/>
    </source>
</evidence>
<evidence type="ECO:0000256" key="6">
    <source>
        <dbReference type="ARBA" id="ARBA00022618"/>
    </source>
</evidence>
<keyword evidence="5 14" id="KW-0436">Ligase</keyword>
<dbReference type="Gene3D" id="3.40.1190.10">
    <property type="entry name" value="Mur-like, catalytic domain"/>
    <property type="match status" value="1"/>
</dbReference>
<dbReference type="InterPro" id="IPR050061">
    <property type="entry name" value="MurCDEF_pg_biosynth"/>
</dbReference>
<evidence type="ECO:0000256" key="10">
    <source>
        <dbReference type="ARBA" id="ARBA00022984"/>
    </source>
</evidence>
<reference evidence="18 19" key="1">
    <citation type="submission" date="2018-02" db="EMBL/GenBank/DDBJ databases">
        <authorList>
            <person name="Rodrigo-Torres L."/>
            <person name="Arahal R. D."/>
            <person name="Lucena T."/>
        </authorList>
    </citation>
    <scope>NUCLEOTIDE SEQUENCE [LARGE SCALE GENOMIC DNA]</scope>
    <source>
        <strain evidence="18 19">CECT 9267</strain>
    </source>
</reference>
<dbReference type="SUPFAM" id="SSF53623">
    <property type="entry name" value="MurD-like peptide ligases, catalytic domain"/>
    <property type="match status" value="1"/>
</dbReference>
<dbReference type="HAMAP" id="MF_00046">
    <property type="entry name" value="MurC"/>
    <property type="match status" value="1"/>
</dbReference>
<dbReference type="EMBL" id="OKRC01000005">
    <property type="protein sequence ID" value="SPE21154.1"/>
    <property type="molecule type" value="Genomic_DNA"/>
</dbReference>
<evidence type="ECO:0000256" key="2">
    <source>
        <dbReference type="ARBA" id="ARBA00004752"/>
    </source>
</evidence>
<dbReference type="SUPFAM" id="SSF51984">
    <property type="entry name" value="MurCD N-terminal domain"/>
    <property type="match status" value="1"/>
</dbReference>